<evidence type="ECO:0000313" key="3">
    <source>
        <dbReference type="Proteomes" id="UP000799770"/>
    </source>
</evidence>
<name>A0A6A5ZSW2_9PLEO</name>
<reference evidence="2" key="1">
    <citation type="journal article" date="2020" name="Stud. Mycol.">
        <title>101 Dothideomycetes genomes: a test case for predicting lifestyles and emergence of pathogens.</title>
        <authorList>
            <person name="Haridas S."/>
            <person name="Albert R."/>
            <person name="Binder M."/>
            <person name="Bloem J."/>
            <person name="Labutti K."/>
            <person name="Salamov A."/>
            <person name="Andreopoulos B."/>
            <person name="Baker S."/>
            <person name="Barry K."/>
            <person name="Bills G."/>
            <person name="Bluhm B."/>
            <person name="Cannon C."/>
            <person name="Castanera R."/>
            <person name="Culley D."/>
            <person name="Daum C."/>
            <person name="Ezra D."/>
            <person name="Gonzalez J."/>
            <person name="Henrissat B."/>
            <person name="Kuo A."/>
            <person name="Liang C."/>
            <person name="Lipzen A."/>
            <person name="Lutzoni F."/>
            <person name="Magnuson J."/>
            <person name="Mondo S."/>
            <person name="Nolan M."/>
            <person name="Ohm R."/>
            <person name="Pangilinan J."/>
            <person name="Park H.-J."/>
            <person name="Ramirez L."/>
            <person name="Alfaro M."/>
            <person name="Sun H."/>
            <person name="Tritt A."/>
            <person name="Yoshinaga Y."/>
            <person name="Zwiers L.-H."/>
            <person name="Turgeon B."/>
            <person name="Goodwin S."/>
            <person name="Spatafora J."/>
            <person name="Crous P."/>
            <person name="Grigoriev I."/>
        </authorList>
    </citation>
    <scope>NUCLEOTIDE SEQUENCE</scope>
    <source>
        <strain evidence="2">CBS 627.86</strain>
    </source>
</reference>
<feature type="compositionally biased region" description="Basic and acidic residues" evidence="1">
    <location>
        <begin position="1"/>
        <end position="18"/>
    </location>
</feature>
<evidence type="ECO:0000313" key="2">
    <source>
        <dbReference type="EMBL" id="KAF2121341.1"/>
    </source>
</evidence>
<feature type="region of interest" description="Disordered" evidence="1">
    <location>
        <begin position="226"/>
        <end position="264"/>
    </location>
</feature>
<accession>A0A6A5ZSW2</accession>
<proteinExistence type="predicted"/>
<keyword evidence="3" id="KW-1185">Reference proteome</keyword>
<gene>
    <name evidence="2" type="ORF">BDV96DRAFT_594551</name>
</gene>
<feature type="compositionally biased region" description="Low complexity" evidence="1">
    <location>
        <begin position="254"/>
        <end position="264"/>
    </location>
</feature>
<evidence type="ECO:0000256" key="1">
    <source>
        <dbReference type="SAM" id="MobiDB-lite"/>
    </source>
</evidence>
<organism evidence="2 3">
    <name type="scientific">Lophiotrema nucula</name>
    <dbReference type="NCBI Taxonomy" id="690887"/>
    <lineage>
        <taxon>Eukaryota</taxon>
        <taxon>Fungi</taxon>
        <taxon>Dikarya</taxon>
        <taxon>Ascomycota</taxon>
        <taxon>Pezizomycotina</taxon>
        <taxon>Dothideomycetes</taxon>
        <taxon>Pleosporomycetidae</taxon>
        <taxon>Pleosporales</taxon>
        <taxon>Lophiotremataceae</taxon>
        <taxon>Lophiotrema</taxon>
    </lineage>
</organism>
<sequence length="374" mass="41771">MFDKMRRVFDPNNDDHQRSPSGTRGIKIKVGSNGEEEEVHVSSHALKMCPILRNNVQQGSLISNANPVVFRILIEYLNNGRGLERLTARPDTMMAFAQAWHLAKAIGLPNIQDKLIGVFRNKYCQLLQDRVPIQPNQEPIAYLRDHVGYHTPAEKFIVDFYAGLCRWTDDISGQTQGLSTDTAKHITDRWDTIMRTNGTNDRITAGSHSFQAKPNSLLDNKWTLRITTPSSSRPNSPSPSERALVAPPRSPLAGRRPLLPRSGSSSFADRIRMFIPGLSSISGEPEVLVEPNQLPTAIETLQKKPIAALRRPASEPYPRAPFMPPTANEELVFPDEDEESDDEESVDYFNDVFKKKMAGVREEFGIDGDPGGSK</sequence>
<dbReference type="OrthoDB" id="3794105at2759"/>
<dbReference type="Proteomes" id="UP000799770">
    <property type="component" value="Unassembled WGS sequence"/>
</dbReference>
<feature type="compositionally biased region" description="Low complexity" evidence="1">
    <location>
        <begin position="229"/>
        <end position="240"/>
    </location>
</feature>
<dbReference type="EMBL" id="ML977312">
    <property type="protein sequence ID" value="KAF2121341.1"/>
    <property type="molecule type" value="Genomic_DNA"/>
</dbReference>
<protein>
    <submittedName>
        <fullName evidence="2">Uncharacterized protein</fullName>
    </submittedName>
</protein>
<feature type="region of interest" description="Disordered" evidence="1">
    <location>
        <begin position="1"/>
        <end position="28"/>
    </location>
</feature>
<dbReference type="AlphaFoldDB" id="A0A6A5ZSW2"/>